<accession>A0A8B8H0W1</accession>
<dbReference type="GeneID" id="113218902"/>
<evidence type="ECO:0000313" key="1">
    <source>
        <dbReference type="EnsemblMetazoa" id="XP_026297621"/>
    </source>
</evidence>
<name>A0A7M7ML87_APIME</name>
<evidence type="ECO:0000313" key="3">
    <source>
        <dbReference type="RefSeq" id="XP_026297621.1"/>
    </source>
</evidence>
<sequence length="109" mass="13180">MWRYALFFFFCRERKRYGWQSLNHHSFQGKRYLIIMLKTNWQTGTRNEMWIGLQLYTKHNLSTVKWKIETIQNDLFSISMLPLYLDFMNNAVICAVTCQTRAHPNGGYF</sequence>
<dbReference type="Proteomes" id="UP000005203">
    <property type="component" value="Linkage group LG7"/>
</dbReference>
<keyword evidence="2" id="KW-1185">Reference proteome</keyword>
<gene>
    <name evidence="3" type="primary">LOC113218902</name>
</gene>
<protein>
    <submittedName>
        <fullName evidence="3">Uncharacterized protein LOC113218902</fullName>
    </submittedName>
</protein>
<proteinExistence type="predicted"/>
<reference evidence="1" key="1">
    <citation type="submission" date="2021-01" db="UniProtKB">
        <authorList>
            <consortium name="EnsemblMetazoa"/>
        </authorList>
    </citation>
    <scope>IDENTIFICATION</scope>
    <source>
        <strain evidence="1">DH4</strain>
    </source>
</reference>
<dbReference type="RefSeq" id="XP_026297621.1">
    <property type="nucleotide sequence ID" value="XM_026441836.1"/>
</dbReference>
<dbReference type="AlphaFoldDB" id="A0A7M7ML87"/>
<reference evidence="3" key="2">
    <citation type="submission" date="2025-04" db="UniProtKB">
        <authorList>
            <consortium name="RefSeq"/>
        </authorList>
    </citation>
    <scope>IDENTIFICATION</scope>
    <source>
        <strain evidence="3">DH4</strain>
        <tissue evidence="3">Whole body</tissue>
    </source>
</reference>
<evidence type="ECO:0000313" key="2">
    <source>
        <dbReference type="Proteomes" id="UP000005203"/>
    </source>
</evidence>
<organism evidence="1">
    <name type="scientific">Apis mellifera</name>
    <name type="common">Honeybee</name>
    <dbReference type="NCBI Taxonomy" id="7460"/>
    <lineage>
        <taxon>Eukaryota</taxon>
        <taxon>Metazoa</taxon>
        <taxon>Ecdysozoa</taxon>
        <taxon>Arthropoda</taxon>
        <taxon>Hexapoda</taxon>
        <taxon>Insecta</taxon>
        <taxon>Pterygota</taxon>
        <taxon>Neoptera</taxon>
        <taxon>Endopterygota</taxon>
        <taxon>Hymenoptera</taxon>
        <taxon>Apocrita</taxon>
        <taxon>Aculeata</taxon>
        <taxon>Apoidea</taxon>
        <taxon>Anthophila</taxon>
        <taxon>Apidae</taxon>
        <taxon>Apis</taxon>
    </lineage>
</organism>
<accession>A0A7M7ML87</accession>
<dbReference type="KEGG" id="ame:113218902"/>
<dbReference type="EnsemblMetazoa" id="XM_026441836">
    <property type="protein sequence ID" value="XP_026297621"/>
    <property type="gene ID" value="LOC113218902"/>
</dbReference>